<evidence type="ECO:0000256" key="3">
    <source>
        <dbReference type="ARBA" id="ARBA00022801"/>
    </source>
</evidence>
<dbReference type="EMBL" id="JAMSLR010000002">
    <property type="protein sequence ID" value="MCM8748220.1"/>
    <property type="molecule type" value="Genomic_DNA"/>
</dbReference>
<comment type="subcellular location">
    <subcellularLocation>
        <location evidence="7">Cytoplasm</location>
    </subcellularLocation>
</comment>
<dbReference type="InterPro" id="IPR006680">
    <property type="entry name" value="Amidohydro-rel"/>
</dbReference>
<dbReference type="GO" id="GO:0050480">
    <property type="term" value="F:imidazolonepropionase activity"/>
    <property type="evidence" value="ECO:0007669"/>
    <property type="project" value="UniProtKB-UniRule"/>
</dbReference>
<evidence type="ECO:0000256" key="1">
    <source>
        <dbReference type="ARBA" id="ARBA00012864"/>
    </source>
</evidence>
<dbReference type="GO" id="GO:0008270">
    <property type="term" value="F:zinc ion binding"/>
    <property type="evidence" value="ECO:0007669"/>
    <property type="project" value="UniProtKB-UniRule"/>
</dbReference>
<keyword evidence="10" id="KW-1185">Reference proteome</keyword>
<sequence length="426" mass="44897">MPAASLLVVHAAELVTLAGPSGPRAGALQGNVQVIDDGAVAVDAAGSIIMAGPTTTVLRQVDRAPDALVLDARGRAVLPGFVDPHTHAIFAGDRVREFEALLSGVDYLDLLTRGCGILHTMRLTSAADEEELVDRAGAALDRMLVAGTTTVEIKTGYGNTTADELKLLRVIARLAATRPQAVVGTLLAAHAVPLEYRDDPDRYVDIVCRSTIPEAAAMGIARFCDVFCEAGVFSLDHARRILLTGRQYGLIPKIHAEQRHRTGGARLAAEVGALTADHLEHVEEEDLAALRASGTIAVLLPGAAFMLREKRLPPARRMIELGIPVALGTDFNPGSSPIWSVPVIIGLACVQLGLTPAEALVAATINAAYAIGAGAQVGSMEPGKRADLVILDVPSYRYIPYYFGATLVDTVIAGGKIVVREGRIVR</sequence>
<keyword evidence="2 7" id="KW-0479">Metal-binding</keyword>
<feature type="binding site" evidence="7">
    <location>
        <position position="334"/>
    </location>
    <ligand>
        <name>N-formimidoyl-L-glutamate</name>
        <dbReference type="ChEBI" id="CHEBI:58928"/>
    </ligand>
</feature>
<dbReference type="HAMAP" id="MF_00372">
    <property type="entry name" value="HutI"/>
    <property type="match status" value="1"/>
</dbReference>
<keyword evidence="7" id="KW-0963">Cytoplasm</keyword>
<evidence type="ECO:0000256" key="5">
    <source>
        <dbReference type="ARBA" id="ARBA00022833"/>
    </source>
</evidence>
<dbReference type="CDD" id="cd01296">
    <property type="entry name" value="Imidazolone-5PH"/>
    <property type="match status" value="1"/>
</dbReference>
<feature type="binding site" evidence="7">
    <location>
        <position position="157"/>
    </location>
    <ligand>
        <name>4-imidazolone-5-propanoate</name>
        <dbReference type="ChEBI" id="CHEBI:77893"/>
    </ligand>
</feature>
<comment type="cofactor">
    <cofactor evidence="7">
        <name>Zn(2+)</name>
        <dbReference type="ChEBI" id="CHEBI:29105"/>
    </cofactor>
    <cofactor evidence="7">
        <name>Fe(3+)</name>
        <dbReference type="ChEBI" id="CHEBI:29034"/>
    </cofactor>
    <text evidence="7">Binds 1 zinc or iron ion per subunit.</text>
</comment>
<dbReference type="Gene3D" id="2.30.40.10">
    <property type="entry name" value="Urease, subunit C, domain 1"/>
    <property type="match status" value="1"/>
</dbReference>
<evidence type="ECO:0000259" key="8">
    <source>
        <dbReference type="Pfam" id="PF01979"/>
    </source>
</evidence>
<comment type="pathway">
    <text evidence="7">Amino-acid degradation; L-histidine degradation into L-glutamate; N-formimidoyl-L-glutamate from L-histidine: step 3/3.</text>
</comment>
<keyword evidence="4 7" id="KW-0369">Histidine metabolism</keyword>
<dbReference type="Pfam" id="PF01979">
    <property type="entry name" value="Amidohydro_1"/>
    <property type="match status" value="1"/>
</dbReference>
<feature type="binding site" evidence="7">
    <location>
        <position position="190"/>
    </location>
    <ligand>
        <name>4-imidazolone-5-propanoate</name>
        <dbReference type="ChEBI" id="CHEBI:77893"/>
    </ligand>
</feature>
<feature type="binding site" evidence="7">
    <location>
        <position position="335"/>
    </location>
    <ligand>
        <name>4-imidazolone-5-propanoate</name>
        <dbReference type="ChEBI" id="CHEBI:77893"/>
    </ligand>
</feature>
<dbReference type="RefSeq" id="WP_284056003.1">
    <property type="nucleotide sequence ID" value="NZ_JAMSLR010000002.1"/>
</dbReference>
<name>A0AA41WDU7_9BACT</name>
<dbReference type="PANTHER" id="PTHR42752:SF1">
    <property type="entry name" value="IMIDAZOLONEPROPIONASE-RELATED"/>
    <property type="match status" value="1"/>
</dbReference>
<dbReference type="EC" id="3.5.2.7" evidence="1 7"/>
<organism evidence="9 10">
    <name type="scientific">Thermalbibacter longus</name>
    <dbReference type="NCBI Taxonomy" id="2951981"/>
    <lineage>
        <taxon>Bacteria</taxon>
        <taxon>Pseudomonadati</taxon>
        <taxon>Thermomicrobiota</taxon>
        <taxon>Thermomicrobia</taxon>
        <taxon>Thermomicrobiales</taxon>
        <taxon>Thermomicrobiaceae</taxon>
        <taxon>Thermalbibacter</taxon>
    </lineage>
</organism>
<comment type="caution">
    <text evidence="9">The sequence shown here is derived from an EMBL/GenBank/DDBJ whole genome shotgun (WGS) entry which is preliminary data.</text>
</comment>
<dbReference type="InterPro" id="IPR032466">
    <property type="entry name" value="Metal_Hydrolase"/>
</dbReference>
<feature type="binding site" evidence="7">
    <location>
        <position position="330"/>
    </location>
    <ligand>
        <name>Fe(3+)</name>
        <dbReference type="ChEBI" id="CHEBI:29034"/>
    </ligand>
</feature>
<dbReference type="SUPFAM" id="SSF51338">
    <property type="entry name" value="Composite domain of metallo-dependent hydrolases"/>
    <property type="match status" value="2"/>
</dbReference>
<comment type="catalytic activity">
    <reaction evidence="7">
        <text>4-imidazolone-5-propanoate + H2O = N-formimidoyl-L-glutamate</text>
        <dbReference type="Rhea" id="RHEA:23660"/>
        <dbReference type="ChEBI" id="CHEBI:15377"/>
        <dbReference type="ChEBI" id="CHEBI:58928"/>
        <dbReference type="ChEBI" id="CHEBI:77893"/>
        <dbReference type="EC" id="3.5.2.7"/>
    </reaction>
</comment>
<keyword evidence="3 7" id="KW-0378">Hydrolase</keyword>
<dbReference type="InterPro" id="IPR011059">
    <property type="entry name" value="Metal-dep_hydrolase_composite"/>
</dbReference>
<feature type="binding site" evidence="7">
    <location>
        <position position="94"/>
    </location>
    <ligand>
        <name>4-imidazolone-5-propanoate</name>
        <dbReference type="ChEBI" id="CHEBI:77893"/>
    </ligand>
</feature>
<proteinExistence type="inferred from homology"/>
<evidence type="ECO:0000256" key="7">
    <source>
        <dbReference type="HAMAP-Rule" id="MF_00372"/>
    </source>
</evidence>
<comment type="similarity">
    <text evidence="7">Belongs to the metallo-dependent hydrolases superfamily. HutI family.</text>
</comment>
<dbReference type="GO" id="GO:0005506">
    <property type="term" value="F:iron ion binding"/>
    <property type="evidence" value="ECO:0007669"/>
    <property type="project" value="UniProtKB-UniRule"/>
</dbReference>
<evidence type="ECO:0000256" key="6">
    <source>
        <dbReference type="ARBA" id="ARBA00023004"/>
    </source>
</evidence>
<accession>A0AA41WDU7</accession>
<feature type="binding site" evidence="7">
    <location>
        <position position="85"/>
    </location>
    <ligand>
        <name>Fe(3+)</name>
        <dbReference type="ChEBI" id="CHEBI:29034"/>
    </ligand>
</feature>
<evidence type="ECO:0000313" key="9">
    <source>
        <dbReference type="EMBL" id="MCM8748220.1"/>
    </source>
</evidence>
<evidence type="ECO:0000256" key="4">
    <source>
        <dbReference type="ARBA" id="ARBA00022808"/>
    </source>
</evidence>
<comment type="function">
    <text evidence="7">Catalyzes the hydrolytic cleavage of the carbon-nitrogen bond in imidazolone-5-propanoate to yield N-formimidoyl-L-glutamate. It is the third step in the universal histidine degradation pathway.</text>
</comment>
<dbReference type="Proteomes" id="UP001165306">
    <property type="component" value="Unassembled WGS sequence"/>
</dbReference>
<keyword evidence="5 7" id="KW-0862">Zinc</keyword>
<dbReference type="Gene3D" id="3.20.20.140">
    <property type="entry name" value="Metal-dependent hydrolases"/>
    <property type="match status" value="1"/>
</dbReference>
<dbReference type="GO" id="GO:0019556">
    <property type="term" value="P:L-histidine catabolic process to glutamate and formamide"/>
    <property type="evidence" value="ECO:0007669"/>
    <property type="project" value="UniProtKB-UniRule"/>
</dbReference>
<feature type="binding site" evidence="7">
    <location>
        <position position="85"/>
    </location>
    <ligand>
        <name>Zn(2+)</name>
        <dbReference type="ChEBI" id="CHEBI:29105"/>
    </ligand>
</feature>
<protein>
    <recommendedName>
        <fullName evidence="1 7">Imidazolonepropionase</fullName>
        <ecNumber evidence="1 7">3.5.2.7</ecNumber>
    </recommendedName>
    <alternativeName>
        <fullName evidence="7">Imidazolone-5-propionate hydrolase</fullName>
    </alternativeName>
</protein>
<feature type="binding site" evidence="7">
    <location>
        <position position="87"/>
    </location>
    <ligand>
        <name>Fe(3+)</name>
        <dbReference type="ChEBI" id="CHEBI:29034"/>
    </ligand>
</feature>
<dbReference type="FunFam" id="3.20.20.140:FF:000007">
    <property type="entry name" value="Imidazolonepropionase"/>
    <property type="match status" value="1"/>
</dbReference>
<dbReference type="GO" id="GO:0005737">
    <property type="term" value="C:cytoplasm"/>
    <property type="evidence" value="ECO:0007669"/>
    <property type="project" value="UniProtKB-SubCell"/>
</dbReference>
<dbReference type="AlphaFoldDB" id="A0AA41WDU7"/>
<feature type="binding site" evidence="7">
    <location>
        <position position="332"/>
    </location>
    <ligand>
        <name>N-formimidoyl-L-glutamate</name>
        <dbReference type="ChEBI" id="CHEBI:58928"/>
    </ligand>
</feature>
<feature type="binding site" evidence="7">
    <location>
        <position position="330"/>
    </location>
    <ligand>
        <name>Zn(2+)</name>
        <dbReference type="ChEBI" id="CHEBI:29105"/>
    </ligand>
</feature>
<reference evidence="9" key="1">
    <citation type="submission" date="2022-06" db="EMBL/GenBank/DDBJ databases">
        <title>CFH 74404 Thermomicrobiaceae sp.</title>
        <authorList>
            <person name="Ming H."/>
            <person name="Li W.-J."/>
            <person name="Zhao Z."/>
        </authorList>
    </citation>
    <scope>NUCLEOTIDE SEQUENCE</scope>
    <source>
        <strain evidence="9">CFH 74404</strain>
    </source>
</reference>
<evidence type="ECO:0000313" key="10">
    <source>
        <dbReference type="Proteomes" id="UP001165306"/>
    </source>
</evidence>
<feature type="domain" description="Amidohydrolase-related" evidence="8">
    <location>
        <begin position="77"/>
        <end position="418"/>
    </location>
</feature>
<dbReference type="PANTHER" id="PTHR42752">
    <property type="entry name" value="IMIDAZOLONEPROPIONASE"/>
    <property type="match status" value="1"/>
</dbReference>
<evidence type="ECO:0000256" key="2">
    <source>
        <dbReference type="ARBA" id="ARBA00022723"/>
    </source>
</evidence>
<feature type="binding site" evidence="7">
    <location>
        <position position="255"/>
    </location>
    <ligand>
        <name>Zn(2+)</name>
        <dbReference type="ChEBI" id="CHEBI:29105"/>
    </ligand>
</feature>
<feature type="binding site" evidence="7">
    <location>
        <position position="258"/>
    </location>
    <ligand>
        <name>4-imidazolone-5-propanoate</name>
        <dbReference type="ChEBI" id="CHEBI:77893"/>
    </ligand>
</feature>
<gene>
    <name evidence="7 9" type="primary">hutI</name>
    <name evidence="9" type="ORF">NET02_03605</name>
</gene>
<dbReference type="InterPro" id="IPR005920">
    <property type="entry name" value="HutI"/>
</dbReference>
<feature type="binding site" evidence="7">
    <location>
        <position position="157"/>
    </location>
    <ligand>
        <name>N-formimidoyl-L-glutamate</name>
        <dbReference type="ChEBI" id="CHEBI:58928"/>
    </ligand>
</feature>
<dbReference type="NCBIfam" id="TIGR01224">
    <property type="entry name" value="hutI"/>
    <property type="match status" value="1"/>
</dbReference>
<feature type="binding site" evidence="7">
    <location>
        <position position="255"/>
    </location>
    <ligand>
        <name>Fe(3+)</name>
        <dbReference type="ChEBI" id="CHEBI:29034"/>
    </ligand>
</feature>
<feature type="binding site" evidence="7">
    <location>
        <position position="87"/>
    </location>
    <ligand>
        <name>Zn(2+)</name>
        <dbReference type="ChEBI" id="CHEBI:29105"/>
    </ligand>
</feature>
<dbReference type="SUPFAM" id="SSF51556">
    <property type="entry name" value="Metallo-dependent hydrolases"/>
    <property type="match status" value="1"/>
</dbReference>
<keyword evidence="6 7" id="KW-0408">Iron</keyword>